<reference evidence="2" key="1">
    <citation type="submission" date="2018-05" db="EMBL/GenBank/DDBJ databases">
        <authorList>
            <person name="Klenk H.-P."/>
            <person name="Huntemann M."/>
            <person name="Clum A."/>
            <person name="Pillay M."/>
            <person name="Palaniappan K."/>
            <person name="Varghese N."/>
            <person name="Mikhailova N."/>
            <person name="Stamatis D."/>
            <person name="Reddy T."/>
            <person name="Daum C."/>
            <person name="Shapiro N."/>
            <person name="Ivanova N."/>
            <person name="Kyrpides N."/>
            <person name="Woyke T."/>
        </authorList>
    </citation>
    <scope>NUCLEOTIDE SEQUENCE [LARGE SCALE GENOMIC DNA]</scope>
    <source>
        <strain evidence="2">DSM 45417</strain>
    </source>
</reference>
<accession>A0A317QHN6</accession>
<sequence>MHRLPRRARLPRDTIYQPVARIATLGARGVLTEASIRDRLFGSRPDRRINTWPGPHTDAAAYMAWLVVTNEDDAGRITAAMKYLEAAMDKGLHLVEPRLALVACEAVIDTGGLAAAEAIADQVLAHRTSDPAYEDLRLWLTWHQQAAVRAERALTARTITHPRLARPEGRVNVNPYLPI</sequence>
<gene>
    <name evidence="1" type="ORF">JD79_01747</name>
</gene>
<dbReference type="RefSeq" id="WP_110005178.1">
    <property type="nucleotide sequence ID" value="NZ_QGTX01000001.1"/>
</dbReference>
<dbReference type="AlphaFoldDB" id="A0A317QHN6"/>
<proteinExistence type="predicted"/>
<dbReference type="EMBL" id="QGTX01000001">
    <property type="protein sequence ID" value="PWW22589.1"/>
    <property type="molecule type" value="Genomic_DNA"/>
</dbReference>
<dbReference type="Proteomes" id="UP000246661">
    <property type="component" value="Unassembled WGS sequence"/>
</dbReference>
<keyword evidence="2" id="KW-1185">Reference proteome</keyword>
<comment type="caution">
    <text evidence="1">The sequence shown here is derived from an EMBL/GenBank/DDBJ whole genome shotgun (WGS) entry which is preliminary data.</text>
</comment>
<evidence type="ECO:0000313" key="2">
    <source>
        <dbReference type="Proteomes" id="UP000246661"/>
    </source>
</evidence>
<organism evidence="1 2">
    <name type="scientific">Geodermatophilus normandii</name>
    <dbReference type="NCBI Taxonomy" id="1137989"/>
    <lineage>
        <taxon>Bacteria</taxon>
        <taxon>Bacillati</taxon>
        <taxon>Actinomycetota</taxon>
        <taxon>Actinomycetes</taxon>
        <taxon>Geodermatophilales</taxon>
        <taxon>Geodermatophilaceae</taxon>
        <taxon>Geodermatophilus</taxon>
    </lineage>
</organism>
<name>A0A317QHN6_9ACTN</name>
<evidence type="ECO:0000313" key="1">
    <source>
        <dbReference type="EMBL" id="PWW22589.1"/>
    </source>
</evidence>
<protein>
    <submittedName>
        <fullName evidence="1">Uncharacterized protein</fullName>
    </submittedName>
</protein>